<dbReference type="Gene3D" id="1.10.340.70">
    <property type="match status" value="1"/>
</dbReference>
<evidence type="ECO:0000256" key="10">
    <source>
        <dbReference type="ARBA" id="ARBA00022918"/>
    </source>
</evidence>
<feature type="domain" description="CCHC-type" evidence="17">
    <location>
        <begin position="456"/>
        <end position="469"/>
    </location>
</feature>
<name>A0AA47P6I1_MERPO</name>
<evidence type="ECO:0000256" key="11">
    <source>
        <dbReference type="ARBA" id="ARBA00023125"/>
    </source>
</evidence>
<evidence type="ECO:0000259" key="17">
    <source>
        <dbReference type="PROSITE" id="PS50158"/>
    </source>
</evidence>
<evidence type="ECO:0000256" key="9">
    <source>
        <dbReference type="ARBA" id="ARBA00022801"/>
    </source>
</evidence>
<proteinExistence type="inferred from homology"/>
<dbReference type="PROSITE" id="PS50878">
    <property type="entry name" value="RT_POL"/>
    <property type="match status" value="1"/>
</dbReference>
<dbReference type="CDD" id="cd09274">
    <property type="entry name" value="RNase_HI_RT_Ty3"/>
    <property type="match status" value="1"/>
</dbReference>
<dbReference type="InterPro" id="IPR001878">
    <property type="entry name" value="Znf_CCHC"/>
</dbReference>
<dbReference type="GO" id="GO:0003677">
    <property type="term" value="F:DNA binding"/>
    <property type="evidence" value="ECO:0007669"/>
    <property type="project" value="UniProtKB-KW"/>
</dbReference>
<evidence type="ECO:0000256" key="4">
    <source>
        <dbReference type="ARBA" id="ARBA00022679"/>
    </source>
</evidence>
<keyword evidence="14" id="KW-0862">Zinc</keyword>
<dbReference type="Gene3D" id="3.10.10.10">
    <property type="entry name" value="HIV Type 1 Reverse Transcriptase, subunit A, domain 1"/>
    <property type="match status" value="1"/>
</dbReference>
<dbReference type="SUPFAM" id="SSF56672">
    <property type="entry name" value="DNA/RNA polymerases"/>
    <property type="match status" value="1"/>
</dbReference>
<dbReference type="FunFam" id="3.10.20.370:FF:000001">
    <property type="entry name" value="Retrovirus-related Pol polyprotein from transposon 17.6-like protein"/>
    <property type="match status" value="1"/>
</dbReference>
<dbReference type="SUPFAM" id="SSF53098">
    <property type="entry name" value="Ribonuclease H-like"/>
    <property type="match status" value="1"/>
</dbReference>
<dbReference type="InterPro" id="IPR041577">
    <property type="entry name" value="RT_RNaseH_2"/>
</dbReference>
<evidence type="ECO:0000256" key="6">
    <source>
        <dbReference type="ARBA" id="ARBA00022722"/>
    </source>
</evidence>
<dbReference type="FunFam" id="3.30.70.270:FF:000020">
    <property type="entry name" value="Transposon Tf2-6 polyprotein-like Protein"/>
    <property type="match status" value="1"/>
</dbReference>
<feature type="region of interest" description="Disordered" evidence="16">
    <location>
        <begin position="1"/>
        <end position="114"/>
    </location>
</feature>
<evidence type="ECO:0000313" key="21">
    <source>
        <dbReference type="Proteomes" id="UP001174136"/>
    </source>
</evidence>
<dbReference type="PANTHER" id="PTHR37984:SF5">
    <property type="entry name" value="PROTEIN NYNRIN-LIKE"/>
    <property type="match status" value="1"/>
</dbReference>
<evidence type="ECO:0000256" key="13">
    <source>
        <dbReference type="ARBA" id="ARBA00039658"/>
    </source>
</evidence>
<evidence type="ECO:0000256" key="16">
    <source>
        <dbReference type="SAM" id="MobiDB-lite"/>
    </source>
</evidence>
<dbReference type="Proteomes" id="UP001174136">
    <property type="component" value="Unassembled WGS sequence"/>
</dbReference>
<feature type="compositionally biased region" description="Low complexity" evidence="16">
    <location>
        <begin position="33"/>
        <end position="49"/>
    </location>
</feature>
<feature type="compositionally biased region" description="Pro residues" evidence="16">
    <location>
        <begin position="1779"/>
        <end position="1793"/>
    </location>
</feature>
<dbReference type="FunFam" id="1.10.340.70:FF:000001">
    <property type="entry name" value="Retrovirus-related Pol polyprotein from transposon gypsy-like Protein"/>
    <property type="match status" value="1"/>
</dbReference>
<keyword evidence="6" id="KW-0540">Nuclease</keyword>
<dbReference type="Pfam" id="PF00078">
    <property type="entry name" value="RVT_1"/>
    <property type="match status" value="1"/>
</dbReference>
<dbReference type="Pfam" id="PF17921">
    <property type="entry name" value="Integrase_H2C2"/>
    <property type="match status" value="1"/>
</dbReference>
<dbReference type="PROSITE" id="PS50994">
    <property type="entry name" value="INTEGRASE"/>
    <property type="match status" value="1"/>
</dbReference>
<evidence type="ECO:0000256" key="7">
    <source>
        <dbReference type="ARBA" id="ARBA00022750"/>
    </source>
</evidence>
<feature type="domain" description="Integrase catalytic" evidence="19">
    <location>
        <begin position="1439"/>
        <end position="1597"/>
    </location>
</feature>
<keyword evidence="8" id="KW-0255">Endonuclease</keyword>
<evidence type="ECO:0000259" key="19">
    <source>
        <dbReference type="PROSITE" id="PS50994"/>
    </source>
</evidence>
<keyword evidence="10" id="KW-0695">RNA-directed DNA polymerase</keyword>
<dbReference type="GO" id="GO:0006508">
    <property type="term" value="P:proteolysis"/>
    <property type="evidence" value="ECO:0007669"/>
    <property type="project" value="UniProtKB-KW"/>
</dbReference>
<dbReference type="InterPro" id="IPR012337">
    <property type="entry name" value="RNaseH-like_sf"/>
</dbReference>
<keyword evidence="12" id="KW-0511">Multifunctional enzyme</keyword>
<evidence type="ECO:0000313" key="20">
    <source>
        <dbReference type="EMBL" id="KAK0152826.1"/>
    </source>
</evidence>
<feature type="compositionally biased region" description="Polar residues" evidence="16">
    <location>
        <begin position="70"/>
        <end position="82"/>
    </location>
</feature>
<dbReference type="InterPro" id="IPR043128">
    <property type="entry name" value="Rev_trsase/Diguanyl_cyclase"/>
</dbReference>
<protein>
    <recommendedName>
        <fullName evidence="13">Gypsy retrotransposon integrase-like protein 1</fullName>
        <ecNumber evidence="2">3.1.26.4</ecNumber>
    </recommendedName>
</protein>
<evidence type="ECO:0000256" key="3">
    <source>
        <dbReference type="ARBA" id="ARBA00022670"/>
    </source>
</evidence>
<dbReference type="Gene3D" id="2.40.70.10">
    <property type="entry name" value="Acid Proteases"/>
    <property type="match status" value="1"/>
</dbReference>
<dbReference type="FunFam" id="3.30.420.10:FF:000032">
    <property type="entry name" value="Retrovirus-related Pol polyprotein from transposon 297-like Protein"/>
    <property type="match status" value="1"/>
</dbReference>
<dbReference type="InterPro" id="IPR000477">
    <property type="entry name" value="RT_dom"/>
</dbReference>
<evidence type="ECO:0000256" key="14">
    <source>
        <dbReference type="PROSITE-ProRule" id="PRU00047"/>
    </source>
</evidence>
<keyword evidence="5" id="KW-0548">Nucleotidyltransferase</keyword>
<dbReference type="InterPro" id="IPR036397">
    <property type="entry name" value="RNaseH_sf"/>
</dbReference>
<keyword evidence="3" id="KW-0645">Protease</keyword>
<keyword evidence="11" id="KW-0238">DNA-binding</keyword>
<dbReference type="GO" id="GO:0004190">
    <property type="term" value="F:aspartic-type endopeptidase activity"/>
    <property type="evidence" value="ECO:0007669"/>
    <property type="project" value="UniProtKB-KW"/>
</dbReference>
<keyword evidence="21" id="KW-1185">Reference proteome</keyword>
<feature type="coiled-coil region" evidence="15">
    <location>
        <begin position="415"/>
        <end position="442"/>
    </location>
</feature>
<dbReference type="InterPro" id="IPR043502">
    <property type="entry name" value="DNA/RNA_pol_sf"/>
</dbReference>
<comment type="similarity">
    <text evidence="1">Belongs to the beta type-B retroviral polymerase family. HERV class-II K(HML-2) pol subfamily.</text>
</comment>
<dbReference type="EMBL" id="JAOPHQ010000888">
    <property type="protein sequence ID" value="KAK0152826.1"/>
    <property type="molecule type" value="Genomic_DNA"/>
</dbReference>
<evidence type="ECO:0000256" key="8">
    <source>
        <dbReference type="ARBA" id="ARBA00022759"/>
    </source>
</evidence>
<dbReference type="InterPro" id="IPR021109">
    <property type="entry name" value="Peptidase_aspartic_dom_sf"/>
</dbReference>
<keyword evidence="14" id="KW-0863">Zinc-finger</keyword>
<dbReference type="InterPro" id="IPR050951">
    <property type="entry name" value="Retrovirus_Pol_polyprotein"/>
</dbReference>
<organism evidence="20 21">
    <name type="scientific">Merluccius polli</name>
    <name type="common">Benguela hake</name>
    <name type="synonym">Merluccius cadenati</name>
    <dbReference type="NCBI Taxonomy" id="89951"/>
    <lineage>
        <taxon>Eukaryota</taxon>
        <taxon>Metazoa</taxon>
        <taxon>Chordata</taxon>
        <taxon>Craniata</taxon>
        <taxon>Vertebrata</taxon>
        <taxon>Euteleostomi</taxon>
        <taxon>Actinopterygii</taxon>
        <taxon>Neopterygii</taxon>
        <taxon>Teleostei</taxon>
        <taxon>Neoteleostei</taxon>
        <taxon>Acanthomorphata</taxon>
        <taxon>Zeiogadaria</taxon>
        <taxon>Gadariae</taxon>
        <taxon>Gadiformes</taxon>
        <taxon>Gadoidei</taxon>
        <taxon>Merlucciidae</taxon>
        <taxon>Merluccius</taxon>
    </lineage>
</organism>
<feature type="region of interest" description="Disordered" evidence="16">
    <location>
        <begin position="1759"/>
        <end position="1798"/>
    </location>
</feature>
<keyword evidence="4" id="KW-0808">Transferase</keyword>
<dbReference type="GO" id="GO:0003964">
    <property type="term" value="F:RNA-directed DNA polymerase activity"/>
    <property type="evidence" value="ECO:0007669"/>
    <property type="project" value="UniProtKB-KW"/>
</dbReference>
<evidence type="ECO:0000256" key="15">
    <source>
        <dbReference type="SAM" id="Coils"/>
    </source>
</evidence>
<accession>A0AA47P6I1</accession>
<dbReference type="PANTHER" id="PTHR37984">
    <property type="entry name" value="PROTEIN CBG26694"/>
    <property type="match status" value="1"/>
</dbReference>
<keyword evidence="14" id="KW-0479">Metal-binding</keyword>
<dbReference type="Pfam" id="PF00665">
    <property type="entry name" value="rve"/>
    <property type="match status" value="1"/>
</dbReference>
<gene>
    <name evidence="20" type="primary">TY3B-I_7</name>
    <name evidence="20" type="ORF">N1851_005639</name>
</gene>
<dbReference type="Gene3D" id="3.30.70.270">
    <property type="match status" value="2"/>
</dbReference>
<dbReference type="Gene3D" id="3.10.20.370">
    <property type="match status" value="1"/>
</dbReference>
<dbReference type="EC" id="3.1.26.4" evidence="2"/>
<dbReference type="Pfam" id="PF17919">
    <property type="entry name" value="RT_RNaseH_2"/>
    <property type="match status" value="1"/>
</dbReference>
<dbReference type="SUPFAM" id="SSF50630">
    <property type="entry name" value="Acid proteases"/>
    <property type="match status" value="1"/>
</dbReference>
<dbReference type="SUPFAM" id="SSF57756">
    <property type="entry name" value="Retrovirus zinc finger-like domains"/>
    <property type="match status" value="1"/>
</dbReference>
<sequence>MMRNPSPWVYSPGPTGRLHVGGSGSTRCPHSPWPCTSCSSGSSESGRGPPAHRGVYTPQESPSRRAHAGQQPQPGSRTTSAHVSVGGGQSACRSAVHAGHRNTTSAREAPRDRISKPELQYGAILHGFSLQLICGGGGEEEEEEEEEQECSGQLSFASMEPQQLQDLVAQLQADNERLRQGAPQATPPGSVPTQPIVTERVVVIPRDRKCSMFNGKTGMEVTEWIEEVQACMRARHLSVSDQAFFIFDHLDGQAKEEIKYRPGVERGDPAKVLSILKELYSCSESYVTLQQTFFSRQQQEGETLSEFSLALLALMEKVKRQALDRVPNAAVLLRDQFVEHVLDGALRRELKQFVRRQPLATLLEVRSEAIRWEREGASGAVRARSYSVPSLCGMQYGVQGSSGVPPPPVAPPLELAELKELLKRQQQQLDQLTQTVASLQSHSLPSRPPRQGPLICRRCQQPGHFAADCDAGKLKPTELQSHSSGGAFTGSSVDSMSRLMSSCPNIDVSIGGVTISCLLDTGSMVSTMTESFFMQQYQPWGSERLQSCHWLQLRAANGLAIPYVGYLELDVTLCGKTIPCCGILVVRDPIGVPSAAPGILGMNIISRCYQELFGTHGPALFDSPAVSRAPGPVVEALQHCHHSAVRVQKDRTGTVRVRGARAVCVPAGVMKLVAGTCPQQLEGSSALFEPPESGLPAGLLASPCLVRVVRGTAYVPIINVGTTDVRLYPRTGLGALSSVDVISLPTGVTEVRPLTATVSSQVSSCTGQEWLEAIDLSTVSEAEQLEVRSLLLNYSSLFSTHDGDLGCTNLLSHEIPLLDDTPVRQRYRRIPPSEYEVVKTHINQLLEAQVIRESSSPYASPIVLVKKKDGSLRMCVDYRLLNSKTRKDAFPLPRIEESLDALSGARLFSTLDLASGYNQVPVSDQDRPKTAFCTPFGLFEWNRMPFGLCNAPSTFQRLMQRMFGDKQYQSLLLYLDDIILFSSSFSQHLQRLEAVLSRLQREGLKVKLKKCAFFQQKVGYLGHVISSEGVSTDPAKIDAVANWQRPRHVSELRSFLGFASYYRRFVPGFAKLAAPLHKLVAALAGTKSRRGSGQVIDTAWTPQCEQGFEALKARLISAPVLAYADFSLPFILEIDASHSGLGAVLSQCKDGSVRPVAYASRGLRPAERNMDNYSSMKLELLGLKWAMTEKFREYLLGHRCVVYTDNNPLSYLHSAKLGATEHRWAAQLATFDFEIKYRSGRSNGNADALSRQYVTSSPAMHVQRGTPVPVTLQQAPLLDQGTWAIQSTVSVLPYQSPADLCALQKADPLLQEVLPFWLRQSEPTAAEKRQVSKQAMLLLRQWDRLVEREGVLYRRVFRPDGGEEHFQLLLPAALKTEVLHQLHQEHGHQGMERTAELVRLRCYWPAMSSDVKKWCQECERCQVAKDGRPGSHSFMGHLLASRPNEILAIDFTTLEPSQSGFENVLVMTDVFSKFTQAVPTRDQRAATVAHVLLNEWFFKFGVPTRIHSDQGRSFESLLLQQLCGLYGVGKSRTTPYHPAGNGQCERFNRTLHNLLRTLPTSRKRDWAACLPHVLFCYNTTCHQGTGESPFFLMFGQEPRLPIDFLLGRVREPVAGRVEDWVVEHQARLQVAFEGARERLLAAASRRKQRHDQHVRPLPLQEGQLVYVRDLGVRGRHKIQDLWNSVVHQIVKAPPGEGVVYTIAPVDELSKVRTVHREMLKAQVTTAPVALPPPPTPPRELTNEASPPADYDLVLLVPGTSPSATHATLPRPSTLGHPPEVGPGPAVDPAPTPECSPTTDPVPFIVFQAQLSPNQVVLRRSARPTAGQHSNVHHLPRSVGLVDEASIGPSIATTEVPAIVPDS</sequence>
<dbReference type="Gene3D" id="3.30.420.10">
    <property type="entry name" value="Ribonuclease H-like superfamily/Ribonuclease H"/>
    <property type="match status" value="1"/>
</dbReference>
<keyword evidence="15" id="KW-0175">Coiled coil</keyword>
<keyword evidence="7" id="KW-0064">Aspartyl protease</keyword>
<feature type="domain" description="Reverse transcriptase" evidence="18">
    <location>
        <begin position="846"/>
        <end position="1025"/>
    </location>
</feature>
<dbReference type="SMART" id="SM00343">
    <property type="entry name" value="ZnF_C2HC"/>
    <property type="match status" value="1"/>
</dbReference>
<reference evidence="20" key="1">
    <citation type="journal article" date="2023" name="Front. Mar. Sci.">
        <title>A new Merluccius polli reference genome to investigate the effects of global change in West African waters.</title>
        <authorList>
            <person name="Mateo J.L."/>
            <person name="Blanco-Fernandez C."/>
            <person name="Garcia-Vazquez E."/>
            <person name="Machado-Schiaffino G."/>
        </authorList>
    </citation>
    <scope>NUCLEOTIDE SEQUENCE</scope>
    <source>
        <strain evidence="20">C29</strain>
        <tissue evidence="20">Fin</tissue>
    </source>
</reference>
<comment type="caution">
    <text evidence="20">The sequence shown here is derived from an EMBL/GenBank/DDBJ whole genome shotgun (WGS) entry which is preliminary data.</text>
</comment>
<dbReference type="Pfam" id="PF00098">
    <property type="entry name" value="zf-CCHC"/>
    <property type="match status" value="1"/>
</dbReference>
<dbReference type="GO" id="GO:0015074">
    <property type="term" value="P:DNA integration"/>
    <property type="evidence" value="ECO:0007669"/>
    <property type="project" value="InterPro"/>
</dbReference>
<dbReference type="InterPro" id="IPR036875">
    <property type="entry name" value="Znf_CCHC_sf"/>
</dbReference>
<evidence type="ECO:0000256" key="1">
    <source>
        <dbReference type="ARBA" id="ARBA00010879"/>
    </source>
</evidence>
<dbReference type="CDD" id="cd01647">
    <property type="entry name" value="RT_LTR"/>
    <property type="match status" value="1"/>
</dbReference>
<dbReference type="PROSITE" id="PS50158">
    <property type="entry name" value="ZF_CCHC"/>
    <property type="match status" value="1"/>
</dbReference>
<keyword evidence="9" id="KW-0378">Hydrolase</keyword>
<dbReference type="InterPro" id="IPR041588">
    <property type="entry name" value="Integrase_H2C2"/>
</dbReference>
<dbReference type="CDD" id="cd00303">
    <property type="entry name" value="retropepsin_like"/>
    <property type="match status" value="1"/>
</dbReference>
<evidence type="ECO:0000259" key="18">
    <source>
        <dbReference type="PROSITE" id="PS50878"/>
    </source>
</evidence>
<dbReference type="GO" id="GO:0004523">
    <property type="term" value="F:RNA-DNA hybrid ribonuclease activity"/>
    <property type="evidence" value="ECO:0007669"/>
    <property type="project" value="UniProtKB-EC"/>
</dbReference>
<evidence type="ECO:0000256" key="12">
    <source>
        <dbReference type="ARBA" id="ARBA00023268"/>
    </source>
</evidence>
<evidence type="ECO:0000256" key="5">
    <source>
        <dbReference type="ARBA" id="ARBA00022695"/>
    </source>
</evidence>
<dbReference type="FunFam" id="3.10.10.10:FF:000007">
    <property type="entry name" value="Retrovirus-related Pol polyprotein from transposon 17.6-like Protein"/>
    <property type="match status" value="1"/>
</dbReference>
<evidence type="ECO:0000256" key="2">
    <source>
        <dbReference type="ARBA" id="ARBA00012180"/>
    </source>
</evidence>
<dbReference type="InterPro" id="IPR001584">
    <property type="entry name" value="Integrase_cat-core"/>
</dbReference>
<dbReference type="GO" id="GO:0008270">
    <property type="term" value="F:zinc ion binding"/>
    <property type="evidence" value="ECO:0007669"/>
    <property type="project" value="UniProtKB-KW"/>
</dbReference>